<reference evidence="2" key="1">
    <citation type="submission" date="2022-11" db="UniProtKB">
        <authorList>
            <consortium name="WormBaseParasite"/>
        </authorList>
    </citation>
    <scope>IDENTIFICATION</scope>
</reference>
<sequence>KVNFLKIKKAEINQQKQQFYHFVINKVDYSRKAKRKWCGRYQLVIYRVLFAHCSLVPCSSL</sequence>
<name>A0A915I0W6_ROMCU</name>
<dbReference type="Proteomes" id="UP000887565">
    <property type="component" value="Unplaced"/>
</dbReference>
<dbReference type="WBParaSite" id="nRc.2.0.1.t07463-RA">
    <property type="protein sequence ID" value="nRc.2.0.1.t07463-RA"/>
    <property type="gene ID" value="nRc.2.0.1.g07463"/>
</dbReference>
<organism evidence="1 2">
    <name type="scientific">Romanomermis culicivorax</name>
    <name type="common">Nematode worm</name>
    <dbReference type="NCBI Taxonomy" id="13658"/>
    <lineage>
        <taxon>Eukaryota</taxon>
        <taxon>Metazoa</taxon>
        <taxon>Ecdysozoa</taxon>
        <taxon>Nematoda</taxon>
        <taxon>Enoplea</taxon>
        <taxon>Dorylaimia</taxon>
        <taxon>Mermithida</taxon>
        <taxon>Mermithoidea</taxon>
        <taxon>Mermithidae</taxon>
        <taxon>Romanomermis</taxon>
    </lineage>
</organism>
<protein>
    <submittedName>
        <fullName evidence="2">Ovule protein</fullName>
    </submittedName>
</protein>
<proteinExistence type="predicted"/>
<evidence type="ECO:0000313" key="1">
    <source>
        <dbReference type="Proteomes" id="UP000887565"/>
    </source>
</evidence>
<keyword evidence="1" id="KW-1185">Reference proteome</keyword>
<accession>A0A915I0W6</accession>
<evidence type="ECO:0000313" key="2">
    <source>
        <dbReference type="WBParaSite" id="nRc.2.0.1.t07463-RA"/>
    </source>
</evidence>
<dbReference type="AlphaFoldDB" id="A0A915I0W6"/>